<proteinExistence type="inferred from homology"/>
<organism evidence="11">
    <name type="scientific">Aphanomyces astaci</name>
    <name type="common">Crayfish plague agent</name>
    <dbReference type="NCBI Taxonomy" id="112090"/>
    <lineage>
        <taxon>Eukaryota</taxon>
        <taxon>Sar</taxon>
        <taxon>Stramenopiles</taxon>
        <taxon>Oomycota</taxon>
        <taxon>Saprolegniomycetes</taxon>
        <taxon>Saprolegniales</taxon>
        <taxon>Verrucalvaceae</taxon>
        <taxon>Aphanomyces</taxon>
    </lineage>
</organism>
<dbReference type="VEuPathDB" id="FungiDB:H257_11531"/>
<dbReference type="InterPro" id="IPR045221">
    <property type="entry name" value="Sphingomyelin_synth-like"/>
</dbReference>
<dbReference type="InterPro" id="IPR025749">
    <property type="entry name" value="Sphingomyelin_synth-like_dom"/>
</dbReference>
<dbReference type="GO" id="GO:0005789">
    <property type="term" value="C:endoplasmic reticulum membrane"/>
    <property type="evidence" value="ECO:0007669"/>
    <property type="project" value="TreeGrafter"/>
</dbReference>
<sequence length="330" mass="36852">MKLSSLTRRCRSWRELKAHAVIEVKVLLLEWKVVLFGLAWQYIHNIFHNIAYWMQTKLSVAQRVPLYDLGFELLPELSESASHVSEYLVFGGIFGPSIVLFVSVLFIKASSTTSSSSPPRFFALIFKRVLLQTALCLMLRCISFMVTSLPGPASHCRPLYNQTCLDAFPSDPTASYRCVVGNPDFQPPMTVGSILGHVDALNGCGDLMFSSHTTYTMSMILAVWKYWGSVPVLVVMLVLQVVTAFFIVAARKHYSLDVISALYVVPMVWFMLEAYHKDLNHKDAVVTREAMRSAYGVDIPDEISADSNLATLVNDDSSAFRPTLTPLAIP</sequence>
<dbReference type="AlphaFoldDB" id="W4G4I8"/>
<feature type="transmembrane region" description="Helical" evidence="9">
    <location>
        <begin position="226"/>
        <end position="247"/>
    </location>
</feature>
<dbReference type="GeneID" id="20813527"/>
<dbReference type="OrthoDB" id="422827at2759"/>
<name>W4G4I8_APHAT</name>
<dbReference type="Pfam" id="PF14360">
    <property type="entry name" value="PAP2_C"/>
    <property type="match status" value="1"/>
</dbReference>
<keyword evidence="6 9" id="KW-1133">Transmembrane helix</keyword>
<keyword evidence="3" id="KW-0808">Transferase</keyword>
<evidence type="ECO:0000256" key="4">
    <source>
        <dbReference type="ARBA" id="ARBA00022692"/>
    </source>
</evidence>
<evidence type="ECO:0000259" key="10">
    <source>
        <dbReference type="Pfam" id="PF14360"/>
    </source>
</evidence>
<evidence type="ECO:0000256" key="2">
    <source>
        <dbReference type="ARBA" id="ARBA00005441"/>
    </source>
</evidence>
<dbReference type="STRING" id="112090.W4G4I8"/>
<keyword evidence="7" id="KW-0443">Lipid metabolism</keyword>
<evidence type="ECO:0000256" key="3">
    <source>
        <dbReference type="ARBA" id="ARBA00022679"/>
    </source>
</evidence>
<evidence type="ECO:0000256" key="8">
    <source>
        <dbReference type="ARBA" id="ARBA00023136"/>
    </source>
</evidence>
<evidence type="ECO:0000256" key="1">
    <source>
        <dbReference type="ARBA" id="ARBA00004141"/>
    </source>
</evidence>
<dbReference type="GO" id="GO:0005886">
    <property type="term" value="C:plasma membrane"/>
    <property type="evidence" value="ECO:0007669"/>
    <property type="project" value="TreeGrafter"/>
</dbReference>
<feature type="transmembrane region" description="Helical" evidence="9">
    <location>
        <begin position="87"/>
        <end position="108"/>
    </location>
</feature>
<dbReference type="GO" id="GO:0046513">
    <property type="term" value="P:ceramide biosynthetic process"/>
    <property type="evidence" value="ECO:0007669"/>
    <property type="project" value="TreeGrafter"/>
</dbReference>
<reference evidence="11" key="1">
    <citation type="submission" date="2013-12" db="EMBL/GenBank/DDBJ databases">
        <title>The Genome Sequence of Aphanomyces astaci APO3.</title>
        <authorList>
            <consortium name="The Broad Institute Genomics Platform"/>
            <person name="Russ C."/>
            <person name="Tyler B."/>
            <person name="van West P."/>
            <person name="Dieguez-Uribeondo J."/>
            <person name="Young S.K."/>
            <person name="Zeng Q."/>
            <person name="Gargeya S."/>
            <person name="Fitzgerald M."/>
            <person name="Abouelleil A."/>
            <person name="Alvarado L."/>
            <person name="Chapman S.B."/>
            <person name="Gainer-Dewar J."/>
            <person name="Goldberg J."/>
            <person name="Griggs A."/>
            <person name="Gujja S."/>
            <person name="Hansen M."/>
            <person name="Howarth C."/>
            <person name="Imamovic A."/>
            <person name="Ireland A."/>
            <person name="Larimer J."/>
            <person name="McCowan C."/>
            <person name="Murphy C."/>
            <person name="Pearson M."/>
            <person name="Poon T.W."/>
            <person name="Priest M."/>
            <person name="Roberts A."/>
            <person name="Saif S."/>
            <person name="Shea T."/>
            <person name="Sykes S."/>
            <person name="Wortman J."/>
            <person name="Nusbaum C."/>
            <person name="Birren B."/>
        </authorList>
    </citation>
    <scope>NUCLEOTIDE SEQUENCE [LARGE SCALE GENOMIC DNA]</scope>
    <source>
        <strain evidence="11">APO3</strain>
    </source>
</reference>
<dbReference type="EMBL" id="KI913147">
    <property type="protein sequence ID" value="ETV73873.1"/>
    <property type="molecule type" value="Genomic_DNA"/>
</dbReference>
<evidence type="ECO:0000256" key="9">
    <source>
        <dbReference type="SAM" id="Phobius"/>
    </source>
</evidence>
<comment type="similarity">
    <text evidence="2">Belongs to the sphingomyelin synthase family.</text>
</comment>
<feature type="transmembrane region" description="Helical" evidence="9">
    <location>
        <begin position="20"/>
        <end position="43"/>
    </location>
</feature>
<feature type="domain" description="Sphingomyelin synthase-like" evidence="10">
    <location>
        <begin position="203"/>
        <end position="271"/>
    </location>
</feature>
<dbReference type="RefSeq" id="XP_009836809.1">
    <property type="nucleotide sequence ID" value="XM_009838507.1"/>
</dbReference>
<gene>
    <name evidence="11" type="ORF">H257_11531</name>
</gene>
<dbReference type="PANTHER" id="PTHR21290:SF62">
    <property type="entry name" value="PHOSPHATIDYLINOSITOL:CERAMIDE INOSITOLPHOSPHOTRANSFERASE 1-RELATED"/>
    <property type="match status" value="1"/>
</dbReference>
<evidence type="ECO:0000256" key="7">
    <source>
        <dbReference type="ARBA" id="ARBA00023098"/>
    </source>
</evidence>
<comment type="subcellular location">
    <subcellularLocation>
        <location evidence="1">Membrane</location>
        <topology evidence="1">Multi-pass membrane protein</topology>
    </subcellularLocation>
</comment>
<dbReference type="PANTHER" id="PTHR21290">
    <property type="entry name" value="SPHINGOMYELIN SYNTHETASE"/>
    <property type="match status" value="1"/>
</dbReference>
<keyword evidence="5" id="KW-0746">Sphingolipid metabolism</keyword>
<evidence type="ECO:0000256" key="6">
    <source>
        <dbReference type="ARBA" id="ARBA00022989"/>
    </source>
</evidence>
<protein>
    <recommendedName>
        <fullName evidence="10">Sphingomyelin synthase-like domain-containing protein</fullName>
    </recommendedName>
</protein>
<dbReference type="GO" id="GO:0000139">
    <property type="term" value="C:Golgi membrane"/>
    <property type="evidence" value="ECO:0007669"/>
    <property type="project" value="TreeGrafter"/>
</dbReference>
<dbReference type="GO" id="GO:0033188">
    <property type="term" value="F:sphingomyelin synthase activity"/>
    <property type="evidence" value="ECO:0007669"/>
    <property type="project" value="TreeGrafter"/>
</dbReference>
<evidence type="ECO:0000313" key="11">
    <source>
        <dbReference type="EMBL" id="ETV73873.1"/>
    </source>
</evidence>
<evidence type="ECO:0000256" key="5">
    <source>
        <dbReference type="ARBA" id="ARBA00022919"/>
    </source>
</evidence>
<dbReference type="GO" id="GO:0047493">
    <property type="term" value="F:ceramide cholinephosphotransferase activity"/>
    <property type="evidence" value="ECO:0007669"/>
    <property type="project" value="TreeGrafter"/>
</dbReference>
<keyword evidence="4 9" id="KW-0812">Transmembrane</keyword>
<keyword evidence="8 9" id="KW-0472">Membrane</keyword>
<accession>W4G4I8</accession>
<feature type="transmembrane region" description="Helical" evidence="9">
    <location>
        <begin position="254"/>
        <end position="272"/>
    </location>
</feature>